<gene>
    <name evidence="1" type="ORF">TIRI35C_0217</name>
</gene>
<accession>A0A7G2D897</accession>
<evidence type="ECO:0000313" key="2">
    <source>
        <dbReference type="Proteomes" id="UP000516304"/>
    </source>
</evidence>
<proteinExistence type="predicted"/>
<reference evidence="1 2" key="1">
    <citation type="submission" date="2020-09" db="EMBL/GenBank/DDBJ databases">
        <authorList>
            <person name="Courtine D."/>
        </authorList>
    </citation>
    <scope>NUCLEOTIDE SEQUENCE [LARGE SCALE GENOMIC DNA]</scope>
    <source>
        <strain evidence="1 2">IRI35c</strain>
    </source>
</reference>
<dbReference type="GeneID" id="58917948"/>
<protein>
    <recommendedName>
        <fullName evidence="3">Spherulation-specific family 4</fullName>
    </recommendedName>
</protein>
<dbReference type="PANTHER" id="PTHR35040">
    <property type="match status" value="1"/>
</dbReference>
<evidence type="ECO:0008006" key="3">
    <source>
        <dbReference type="Google" id="ProtNLM"/>
    </source>
</evidence>
<evidence type="ECO:0000313" key="1">
    <source>
        <dbReference type="EMBL" id="CAD5243371.1"/>
    </source>
</evidence>
<keyword evidence="2" id="KW-1185">Reference proteome</keyword>
<dbReference type="RefSeq" id="WP_188201425.1">
    <property type="nucleotide sequence ID" value="NZ_LR881183.1"/>
</dbReference>
<dbReference type="EMBL" id="LR881183">
    <property type="protein sequence ID" value="CAD5243371.1"/>
    <property type="molecule type" value="Genomic_DNA"/>
</dbReference>
<dbReference type="PANTHER" id="PTHR35040:SF9">
    <property type="entry name" value="4-LIKE CELL SURFACE PROTEIN, PUTATIVE (AFU_ORTHOLOGUE AFUA_4G14080)-RELATED"/>
    <property type="match status" value="1"/>
</dbReference>
<dbReference type="KEGG" id="tcq:TIRI35C_0217"/>
<dbReference type="InterPro" id="IPR021986">
    <property type="entry name" value="Spherulin4"/>
</dbReference>
<dbReference type="AlphaFoldDB" id="A0A7G2D897"/>
<dbReference type="Proteomes" id="UP000516304">
    <property type="component" value="Chromosome TIRI35C"/>
</dbReference>
<organism evidence="1 2">
    <name type="scientific">Thermococcus camini</name>
    <dbReference type="NCBI Taxonomy" id="2016373"/>
    <lineage>
        <taxon>Archaea</taxon>
        <taxon>Methanobacteriati</taxon>
        <taxon>Methanobacteriota</taxon>
        <taxon>Thermococci</taxon>
        <taxon>Thermococcales</taxon>
        <taxon>Thermococcaceae</taxon>
        <taxon>Thermococcus</taxon>
    </lineage>
</organism>
<sequence>MPLYVYPGCSWDSIISLKAQYPVNIVVIANPASGPGSQRDPVYADYIQKMRDAGISVLGYVWTNYGKRDSSIIEDEIDNWASWYNISGIFFDGVNVSAGTEGYYSGLVNYVKGKSQSYLVVGNPGGYDPSTLADYTSIFDVLVIYDSPSYPSSWPSGADPSKLGALVYGVPSFDETTFKDLASKAYYVYVTDDGGDNPWDSLSRYVADEAAALAGVPKVNYVLKVSSHSTTGYSVIERYPSYNVSGGVYNVSWDVLLRNWDSSGAGVQLMYLILDQGGSTVEVHFEWAYYGNGTALYACYGWASCADTDFNVTSS</sequence>
<dbReference type="Pfam" id="PF12138">
    <property type="entry name" value="Spherulin4"/>
    <property type="match status" value="1"/>
</dbReference>
<name>A0A7G2D897_9EURY</name>